<dbReference type="SMART" id="SM00490">
    <property type="entry name" value="HELICc"/>
    <property type="match status" value="1"/>
</dbReference>
<dbReference type="CDD" id="cd18787">
    <property type="entry name" value="SF2_C_DEAD"/>
    <property type="match status" value="1"/>
</dbReference>
<dbReference type="InterPro" id="IPR050079">
    <property type="entry name" value="DEAD_box_RNA_helicase"/>
</dbReference>
<dbReference type="GO" id="GO:0005524">
    <property type="term" value="F:ATP binding"/>
    <property type="evidence" value="ECO:0007669"/>
    <property type="project" value="UniProtKB-KW"/>
</dbReference>
<dbReference type="GO" id="GO:0005730">
    <property type="term" value="C:nucleolus"/>
    <property type="evidence" value="ECO:0007669"/>
    <property type="project" value="UniProtKB-SubCell"/>
</dbReference>
<evidence type="ECO:0000256" key="9">
    <source>
        <dbReference type="ARBA" id="ARBA00047984"/>
    </source>
</evidence>
<dbReference type="InParanoid" id="A0A0C2XBL1"/>
<dbReference type="InterPro" id="IPR014001">
    <property type="entry name" value="Helicase_ATP-bd"/>
</dbReference>
<dbReference type="PROSITE" id="PS00039">
    <property type="entry name" value="DEAD_ATP_HELICASE"/>
    <property type="match status" value="1"/>
</dbReference>
<dbReference type="GO" id="GO:0003723">
    <property type="term" value="F:RNA binding"/>
    <property type="evidence" value="ECO:0007669"/>
    <property type="project" value="UniProtKB-KW"/>
</dbReference>
<evidence type="ECO:0000256" key="7">
    <source>
        <dbReference type="ARBA" id="ARBA00022840"/>
    </source>
</evidence>
<comment type="similarity">
    <text evidence="2">Belongs to the DEAD box helicase family. DDX54/DBP10 subfamily.</text>
</comment>
<evidence type="ECO:0000259" key="12">
    <source>
        <dbReference type="PROSITE" id="PS51192"/>
    </source>
</evidence>
<feature type="compositionally biased region" description="Basic and acidic residues" evidence="11">
    <location>
        <begin position="707"/>
        <end position="728"/>
    </location>
</feature>
<evidence type="ECO:0000256" key="5">
    <source>
        <dbReference type="ARBA" id="ARBA00022801"/>
    </source>
</evidence>
<dbReference type="PROSITE" id="PS51194">
    <property type="entry name" value="HELICASE_CTER"/>
    <property type="match status" value="1"/>
</dbReference>
<reference evidence="14 15" key="1">
    <citation type="submission" date="2014-04" db="EMBL/GenBank/DDBJ databases">
        <title>Evolutionary Origins and Diversification of the Mycorrhizal Mutualists.</title>
        <authorList>
            <consortium name="DOE Joint Genome Institute"/>
            <consortium name="Mycorrhizal Genomics Consortium"/>
            <person name="Kohler A."/>
            <person name="Kuo A."/>
            <person name="Nagy L.G."/>
            <person name="Floudas D."/>
            <person name="Copeland A."/>
            <person name="Barry K.W."/>
            <person name="Cichocki N."/>
            <person name="Veneault-Fourrey C."/>
            <person name="LaButti K."/>
            <person name="Lindquist E.A."/>
            <person name="Lipzen A."/>
            <person name="Lundell T."/>
            <person name="Morin E."/>
            <person name="Murat C."/>
            <person name="Riley R."/>
            <person name="Ohm R."/>
            <person name="Sun H."/>
            <person name="Tunlid A."/>
            <person name="Henrissat B."/>
            <person name="Grigoriev I.V."/>
            <person name="Hibbett D.S."/>
            <person name="Martin F."/>
        </authorList>
    </citation>
    <scope>NUCLEOTIDE SEQUENCE [LARGE SCALE GENOMIC DNA]</scope>
    <source>
        <strain evidence="14 15">Koide BX008</strain>
    </source>
</reference>
<evidence type="ECO:0000256" key="1">
    <source>
        <dbReference type="ARBA" id="ARBA00003706"/>
    </source>
</evidence>
<feature type="compositionally biased region" description="Basic residues" evidence="11">
    <location>
        <begin position="516"/>
        <end position="526"/>
    </location>
</feature>
<feature type="region of interest" description="Disordered" evidence="11">
    <location>
        <begin position="619"/>
        <end position="791"/>
    </location>
</feature>
<evidence type="ECO:0000256" key="3">
    <source>
        <dbReference type="ARBA" id="ARBA00012552"/>
    </source>
</evidence>
<feature type="compositionally biased region" description="Basic residues" evidence="11">
    <location>
        <begin position="619"/>
        <end position="633"/>
    </location>
</feature>
<dbReference type="STRING" id="946122.A0A0C2XBL1"/>
<feature type="region of interest" description="Disordered" evidence="11">
    <location>
        <begin position="223"/>
        <end position="248"/>
    </location>
</feature>
<feature type="compositionally biased region" description="Basic residues" evidence="11">
    <location>
        <begin position="740"/>
        <end position="753"/>
    </location>
</feature>
<dbReference type="SMART" id="SM00487">
    <property type="entry name" value="DEXDc"/>
    <property type="match status" value="1"/>
</dbReference>
<dbReference type="InterPro" id="IPR001650">
    <property type="entry name" value="Helicase_C-like"/>
</dbReference>
<dbReference type="InterPro" id="IPR000629">
    <property type="entry name" value="RNA-helicase_DEAD-box_CS"/>
</dbReference>
<accession>A0A0C2XBL1</accession>
<keyword evidence="4 10" id="KW-0547">Nucleotide-binding</keyword>
<feature type="region of interest" description="Disordered" evidence="11">
    <location>
        <begin position="515"/>
        <end position="552"/>
    </location>
</feature>
<dbReference type="Pfam" id="PF00270">
    <property type="entry name" value="DEAD"/>
    <property type="match status" value="1"/>
</dbReference>
<name>A0A0C2XBL1_AMAMK</name>
<proteinExistence type="inferred from homology"/>
<evidence type="ECO:0000313" key="15">
    <source>
        <dbReference type="Proteomes" id="UP000054549"/>
    </source>
</evidence>
<evidence type="ECO:0000256" key="8">
    <source>
        <dbReference type="ARBA" id="ARBA00022884"/>
    </source>
</evidence>
<dbReference type="Pfam" id="PF08147">
    <property type="entry name" value="DBP10CT"/>
    <property type="match status" value="1"/>
</dbReference>
<evidence type="ECO:0000313" key="14">
    <source>
        <dbReference type="EMBL" id="KIL66223.1"/>
    </source>
</evidence>
<dbReference type="SMART" id="SM01123">
    <property type="entry name" value="DBP10CT"/>
    <property type="match status" value="1"/>
</dbReference>
<dbReference type="AlphaFoldDB" id="A0A0C2XBL1"/>
<dbReference type="InterPro" id="IPR012541">
    <property type="entry name" value="DBP10_C"/>
</dbReference>
<dbReference type="PANTHER" id="PTHR47959:SF8">
    <property type="entry name" value="RNA HELICASE"/>
    <property type="match status" value="1"/>
</dbReference>
<keyword evidence="6 10" id="KW-0347">Helicase</keyword>
<dbReference type="OrthoDB" id="10261375at2759"/>
<organism evidence="14 15">
    <name type="scientific">Amanita muscaria (strain Koide BX008)</name>
    <dbReference type="NCBI Taxonomy" id="946122"/>
    <lineage>
        <taxon>Eukaryota</taxon>
        <taxon>Fungi</taxon>
        <taxon>Dikarya</taxon>
        <taxon>Basidiomycota</taxon>
        <taxon>Agaricomycotina</taxon>
        <taxon>Agaricomycetes</taxon>
        <taxon>Agaricomycetidae</taxon>
        <taxon>Agaricales</taxon>
        <taxon>Pluteineae</taxon>
        <taxon>Amanitaceae</taxon>
        <taxon>Amanita</taxon>
    </lineage>
</organism>
<dbReference type="FunCoup" id="A0A0C2XBL1">
    <property type="interactions" value="773"/>
</dbReference>
<comment type="catalytic activity">
    <reaction evidence="9">
        <text>ATP + H2O = ADP + phosphate + H(+)</text>
        <dbReference type="Rhea" id="RHEA:13065"/>
        <dbReference type="ChEBI" id="CHEBI:15377"/>
        <dbReference type="ChEBI" id="CHEBI:15378"/>
        <dbReference type="ChEBI" id="CHEBI:30616"/>
        <dbReference type="ChEBI" id="CHEBI:43474"/>
        <dbReference type="ChEBI" id="CHEBI:456216"/>
        <dbReference type="EC" id="3.6.4.13"/>
    </reaction>
</comment>
<dbReference type="InterPro" id="IPR027417">
    <property type="entry name" value="P-loop_NTPase"/>
</dbReference>
<dbReference type="PROSITE" id="PS51192">
    <property type="entry name" value="HELICASE_ATP_BIND_1"/>
    <property type="match status" value="1"/>
</dbReference>
<feature type="compositionally biased region" description="Acidic residues" evidence="11">
    <location>
        <begin position="535"/>
        <end position="548"/>
    </location>
</feature>
<keyword evidence="5 10" id="KW-0378">Hydrolase</keyword>
<evidence type="ECO:0000259" key="13">
    <source>
        <dbReference type="PROSITE" id="PS51194"/>
    </source>
</evidence>
<dbReference type="PANTHER" id="PTHR47959">
    <property type="entry name" value="ATP-DEPENDENT RNA HELICASE RHLE-RELATED"/>
    <property type="match status" value="1"/>
</dbReference>
<gene>
    <name evidence="14" type="ORF">M378DRAFT_161082</name>
</gene>
<dbReference type="Gene3D" id="3.40.50.300">
    <property type="entry name" value="P-loop containing nucleotide triphosphate hydrolases"/>
    <property type="match status" value="2"/>
</dbReference>
<feature type="domain" description="Helicase C-terminal" evidence="13">
    <location>
        <begin position="245"/>
        <end position="388"/>
    </location>
</feature>
<protein>
    <recommendedName>
        <fullName evidence="3">RNA helicase</fullName>
        <ecNumber evidence="3">3.6.4.13</ecNumber>
    </recommendedName>
</protein>
<dbReference type="SUPFAM" id="SSF52540">
    <property type="entry name" value="P-loop containing nucleoside triphosphate hydrolases"/>
    <property type="match status" value="1"/>
</dbReference>
<dbReference type="GO" id="GO:0005829">
    <property type="term" value="C:cytosol"/>
    <property type="evidence" value="ECO:0007669"/>
    <property type="project" value="TreeGrafter"/>
</dbReference>
<keyword evidence="8" id="KW-0694">RNA-binding</keyword>
<evidence type="ECO:0000256" key="11">
    <source>
        <dbReference type="SAM" id="MobiDB-lite"/>
    </source>
</evidence>
<feature type="compositionally biased region" description="Basic residues" evidence="11">
    <location>
        <begin position="781"/>
        <end position="791"/>
    </location>
</feature>
<keyword evidence="7 10" id="KW-0067">ATP-binding</keyword>
<dbReference type="EC" id="3.6.4.13" evidence="3"/>
<keyword evidence="15" id="KW-1185">Reference proteome</keyword>
<dbReference type="EMBL" id="KN818237">
    <property type="protein sequence ID" value="KIL66223.1"/>
    <property type="molecule type" value="Genomic_DNA"/>
</dbReference>
<evidence type="ECO:0000256" key="10">
    <source>
        <dbReference type="RuleBase" id="RU000492"/>
    </source>
</evidence>
<feature type="compositionally biased region" description="Basic and acidic residues" evidence="11">
    <location>
        <begin position="226"/>
        <end position="237"/>
    </location>
</feature>
<dbReference type="Proteomes" id="UP000054549">
    <property type="component" value="Unassembled WGS sequence"/>
</dbReference>
<sequence length="791" mass="88961">MARTGSGKSLAYMLPLVQRLGGRHSTAFGARALILLPTRELALQILKVGKELARSWHSGQGSHAGDKDEDSEKGQNLRWGLVVGGEGLDDQFEMISNNPDVIIATPGRLLHLIVEMNLDLKSIQYVVFDEADRLFEMGFETALNEILHRLPSARQTVLLSATLPKSLVEFAKAGLQNPKLVRLDAESKISSDLRMAFFYVKQAEKDACLLSLLRDVIKIPINSGPKDGDDNTDDKEMKRKAKPKHSDQVIAPHQSLIFTATKHHVEYLNALLTTAGYSVSHIYGSLDQGARTQQMDRFRKGLSSLLVVTDVAARGIDIPILQNVINYDFPQGARVFVHRVGRTARAGRQGWAWSFVNNTELPHLLDLQLFLGRPLRSEVTQDADRSYIDSLILGTFERMRVDEEIEYARSLDDINHSLPTLREVMKRGHNMYERSKGKASPQSYKRAKDMMKDPKWALTGSEGGVHPVLYRGAGERRKVEEARKSLLQAVNSFRPAETVFEVGAKNSSENAALMKERRKALSKSRQRAAASELNNEPEESEDESDVAPEDSKLADETEIAVVFEASDKRTYRDPDFYLSHYQKDAQTDKGYSLRDGATFAEQARSATFDLAGDETIQRKKRHQLTWDKKKKKFTKGDGVGADNVKLVKTESGTKLPASYRSGRYDEWKSKTRSSLPRVGEAETPGRQSTFLGGRRKFKHTRTTPAKPLDKQRSDYERKARQITKRESSPGHQPTGQTSKPGKKQQKGSKRHPGKSFGKVKSELKTVDQIRRTRRVTDQRKAKNARSSRKKR</sequence>
<evidence type="ECO:0000256" key="2">
    <source>
        <dbReference type="ARBA" id="ARBA00010379"/>
    </source>
</evidence>
<dbReference type="Pfam" id="PF00271">
    <property type="entry name" value="Helicase_C"/>
    <property type="match status" value="1"/>
</dbReference>
<feature type="compositionally biased region" description="Basic and acidic residues" evidence="11">
    <location>
        <begin position="759"/>
        <end position="780"/>
    </location>
</feature>
<comment type="function">
    <text evidence="1">ATP-binding RNA helicase involved in the biogenesis of 60S ribosomal subunits and is required for the normal formation of 25S and 5.8S rRNAs.</text>
</comment>
<dbReference type="HOGENOM" id="CLU_003041_5_2_1"/>
<evidence type="ECO:0000256" key="6">
    <source>
        <dbReference type="ARBA" id="ARBA00022806"/>
    </source>
</evidence>
<dbReference type="GO" id="GO:0003724">
    <property type="term" value="F:RNA helicase activity"/>
    <property type="evidence" value="ECO:0007669"/>
    <property type="project" value="UniProtKB-EC"/>
</dbReference>
<dbReference type="GO" id="GO:0016887">
    <property type="term" value="F:ATP hydrolysis activity"/>
    <property type="evidence" value="ECO:0007669"/>
    <property type="project" value="RHEA"/>
</dbReference>
<dbReference type="InterPro" id="IPR011545">
    <property type="entry name" value="DEAD/DEAH_box_helicase_dom"/>
</dbReference>
<feature type="domain" description="Helicase ATP-binding" evidence="12">
    <location>
        <begin position="1"/>
        <end position="181"/>
    </location>
</feature>
<evidence type="ECO:0000256" key="4">
    <source>
        <dbReference type="ARBA" id="ARBA00022741"/>
    </source>
</evidence>